<comment type="caution">
    <text evidence="1">The sequence shown here is derived from an EMBL/GenBank/DDBJ whole genome shotgun (WGS) entry which is preliminary data.</text>
</comment>
<dbReference type="Proteomes" id="UP000252680">
    <property type="component" value="Unassembled WGS sequence"/>
</dbReference>
<evidence type="ECO:0000313" key="1">
    <source>
        <dbReference type="EMBL" id="RBM07467.1"/>
    </source>
</evidence>
<gene>
    <name evidence="1" type="ORF">NJLHNGOC_07390</name>
</gene>
<keyword evidence="2" id="KW-1185">Reference proteome</keyword>
<reference evidence="1 2" key="1">
    <citation type="submission" date="2018-05" db="EMBL/GenBank/DDBJ databases">
        <title>Komagataeibacter cocois sp. nov., for a novel cellulose- producing strain isolated from coconut milk.</title>
        <authorList>
            <person name="Liu L."/>
            <person name="Wang Y."/>
            <person name="Liu S."/>
            <person name="Bi J."/>
            <person name="Chen H."/>
            <person name="Deng J."/>
            <person name="Zhang C."/>
            <person name="Hu Q."/>
            <person name="Li C."/>
        </authorList>
    </citation>
    <scope>NUCLEOTIDE SEQUENCE [LARGE SCALE GENOMIC DNA]</scope>
    <source>
        <strain evidence="1 2">WE7</strain>
    </source>
</reference>
<name>A0A365YWM3_9PROT</name>
<proteinExistence type="predicted"/>
<evidence type="ECO:0000313" key="2">
    <source>
        <dbReference type="Proteomes" id="UP000252680"/>
    </source>
</evidence>
<protein>
    <submittedName>
        <fullName evidence="1">Uncharacterized protein</fullName>
    </submittedName>
</protein>
<dbReference type="AlphaFoldDB" id="A0A365YWM3"/>
<accession>A0A365YWM3</accession>
<sequence length="83" mass="9689">MMFIRQAHVFPIPWSGMKIMNIFHPEYGTKISDCDRMLVSGVYDFFVPGDRSALPVHVSCMCQMARFLQAARYCRLMPRTQVR</sequence>
<dbReference type="EMBL" id="QEXL01000008">
    <property type="protein sequence ID" value="RBM07467.1"/>
    <property type="molecule type" value="Genomic_DNA"/>
</dbReference>
<organism evidence="1 2">
    <name type="scientific">Novacetimonas cocois</name>
    <dbReference type="NCBI Taxonomy" id="1747507"/>
    <lineage>
        <taxon>Bacteria</taxon>
        <taxon>Pseudomonadati</taxon>
        <taxon>Pseudomonadota</taxon>
        <taxon>Alphaproteobacteria</taxon>
        <taxon>Acetobacterales</taxon>
        <taxon>Acetobacteraceae</taxon>
        <taxon>Novacetimonas</taxon>
    </lineage>
</organism>